<organism evidence="1">
    <name type="scientific">Anguilla anguilla</name>
    <name type="common">European freshwater eel</name>
    <name type="synonym">Muraena anguilla</name>
    <dbReference type="NCBI Taxonomy" id="7936"/>
    <lineage>
        <taxon>Eukaryota</taxon>
        <taxon>Metazoa</taxon>
        <taxon>Chordata</taxon>
        <taxon>Craniata</taxon>
        <taxon>Vertebrata</taxon>
        <taxon>Euteleostomi</taxon>
        <taxon>Actinopterygii</taxon>
        <taxon>Neopterygii</taxon>
        <taxon>Teleostei</taxon>
        <taxon>Anguilliformes</taxon>
        <taxon>Anguillidae</taxon>
        <taxon>Anguilla</taxon>
    </lineage>
</organism>
<reference evidence="1" key="2">
    <citation type="journal article" date="2015" name="Fish Shellfish Immunol.">
        <title>Early steps in the European eel (Anguilla anguilla)-Vibrio vulnificus interaction in the gills: Role of the RtxA13 toxin.</title>
        <authorList>
            <person name="Callol A."/>
            <person name="Pajuelo D."/>
            <person name="Ebbesson L."/>
            <person name="Teles M."/>
            <person name="MacKenzie S."/>
            <person name="Amaro C."/>
        </authorList>
    </citation>
    <scope>NUCLEOTIDE SEQUENCE</scope>
</reference>
<dbReference type="AlphaFoldDB" id="A0A0E9X674"/>
<dbReference type="EMBL" id="GBXM01010463">
    <property type="protein sequence ID" value="JAH98114.1"/>
    <property type="molecule type" value="Transcribed_RNA"/>
</dbReference>
<sequence>MLFWFGDGEPKPTAVHLSNQVPAVSVVGYTTRSCPAESNGQFGESVRTHLQMQIDLQYSVLMPLCVGGIKVWCDFLPIRQEKAILCFGEPSSSDSPLVCYGFV</sequence>
<protein>
    <submittedName>
        <fullName evidence="1">Uncharacterized protein</fullName>
    </submittedName>
</protein>
<accession>A0A0E9X674</accession>
<evidence type="ECO:0000313" key="1">
    <source>
        <dbReference type="EMBL" id="JAH98114.1"/>
    </source>
</evidence>
<reference evidence="1" key="1">
    <citation type="submission" date="2014-11" db="EMBL/GenBank/DDBJ databases">
        <authorList>
            <person name="Amaro Gonzalez C."/>
        </authorList>
    </citation>
    <scope>NUCLEOTIDE SEQUENCE</scope>
</reference>
<proteinExistence type="predicted"/>
<name>A0A0E9X674_ANGAN</name>